<dbReference type="AlphaFoldDB" id="A0A2M6YBP6"/>
<reference evidence="2" key="1">
    <citation type="submission" date="2017-09" db="EMBL/GenBank/DDBJ databases">
        <title>Depth-based differentiation of microbial function through sediment-hosted aquifers and enrichment of novel symbionts in the deep terrestrial subsurface.</title>
        <authorList>
            <person name="Probst A.J."/>
            <person name="Ladd B."/>
            <person name="Jarett J.K."/>
            <person name="Geller-Mcgrath D.E."/>
            <person name="Sieber C.M.K."/>
            <person name="Emerson J.B."/>
            <person name="Anantharaman K."/>
            <person name="Thomas B.C."/>
            <person name="Malmstrom R."/>
            <person name="Stieglmeier M."/>
            <person name="Klingl A."/>
            <person name="Woyke T."/>
            <person name="Ryan C.M."/>
            <person name="Banfield J.F."/>
        </authorList>
    </citation>
    <scope>NUCLEOTIDE SEQUENCE [LARGE SCALE GENOMIC DNA]</scope>
</reference>
<dbReference type="EMBL" id="PEXI01000090">
    <property type="protein sequence ID" value="PIU24100.1"/>
    <property type="molecule type" value="Genomic_DNA"/>
</dbReference>
<name>A0A2M6YBP6_9BACT</name>
<proteinExistence type="predicted"/>
<gene>
    <name evidence="1" type="ORF">COT12_02850</name>
</gene>
<protein>
    <submittedName>
        <fullName evidence="1">Uncharacterized protein</fullName>
    </submittedName>
</protein>
<dbReference type="Proteomes" id="UP000229896">
    <property type="component" value="Unassembled WGS sequence"/>
</dbReference>
<evidence type="ECO:0000313" key="1">
    <source>
        <dbReference type="EMBL" id="PIU24100.1"/>
    </source>
</evidence>
<accession>A0A2M6YBP6</accession>
<sequence>MSSFWGTCRKDARVVAEAISRIKAKHQNQIAEIHELQGKIENGNAITGTGKIVDTVGYLIIFTPKHDSQNELN</sequence>
<organism evidence="1 2">
    <name type="scientific">Candidatus Berkelbacteria bacterium CG08_land_8_20_14_0_20_39_8</name>
    <dbReference type="NCBI Taxonomy" id="1974511"/>
    <lineage>
        <taxon>Bacteria</taxon>
        <taxon>Candidatus Berkelbacteria</taxon>
    </lineage>
</organism>
<evidence type="ECO:0000313" key="2">
    <source>
        <dbReference type="Proteomes" id="UP000229896"/>
    </source>
</evidence>
<comment type="caution">
    <text evidence="1">The sequence shown here is derived from an EMBL/GenBank/DDBJ whole genome shotgun (WGS) entry which is preliminary data.</text>
</comment>